<dbReference type="SMART" id="SM00717">
    <property type="entry name" value="SANT"/>
    <property type="match status" value="3"/>
</dbReference>
<dbReference type="SUPFAM" id="SSF46689">
    <property type="entry name" value="Homeodomain-like"/>
    <property type="match status" value="2"/>
</dbReference>
<dbReference type="GO" id="GO:0000978">
    <property type="term" value="F:RNA polymerase II cis-regulatory region sequence-specific DNA binding"/>
    <property type="evidence" value="ECO:0007669"/>
    <property type="project" value="TreeGrafter"/>
</dbReference>
<dbReference type="OrthoDB" id="2143914at2759"/>
<protein>
    <recommendedName>
        <fullName evidence="2">Myb-like domain-containing protein</fullName>
    </recommendedName>
</protein>
<dbReference type="Pfam" id="PF00249">
    <property type="entry name" value="Myb_DNA-binding"/>
    <property type="match status" value="1"/>
</dbReference>
<organism evidence="3 4">
    <name type="scientific">Coemansia spiralis</name>
    <dbReference type="NCBI Taxonomy" id="417178"/>
    <lineage>
        <taxon>Eukaryota</taxon>
        <taxon>Fungi</taxon>
        <taxon>Fungi incertae sedis</taxon>
        <taxon>Zoopagomycota</taxon>
        <taxon>Kickxellomycotina</taxon>
        <taxon>Kickxellomycetes</taxon>
        <taxon>Kickxellales</taxon>
        <taxon>Kickxellaceae</taxon>
        <taxon>Coemansia</taxon>
    </lineage>
</organism>
<feature type="domain" description="Myb-like" evidence="2">
    <location>
        <begin position="69"/>
        <end position="124"/>
    </location>
</feature>
<feature type="domain" description="Myb-like" evidence="2">
    <location>
        <begin position="424"/>
        <end position="500"/>
    </location>
</feature>
<dbReference type="GO" id="GO:0000981">
    <property type="term" value="F:DNA-binding transcription factor activity, RNA polymerase II-specific"/>
    <property type="evidence" value="ECO:0007669"/>
    <property type="project" value="TreeGrafter"/>
</dbReference>
<dbReference type="InterPro" id="IPR009057">
    <property type="entry name" value="Homeodomain-like_sf"/>
</dbReference>
<dbReference type="PANTHER" id="PTHR45614">
    <property type="entry name" value="MYB PROTEIN-RELATED"/>
    <property type="match status" value="1"/>
</dbReference>
<evidence type="ECO:0000313" key="4">
    <source>
        <dbReference type="Proteomes" id="UP001151518"/>
    </source>
</evidence>
<feature type="domain" description="Myb-like" evidence="2">
    <location>
        <begin position="259"/>
        <end position="311"/>
    </location>
</feature>
<dbReference type="CDD" id="cd00167">
    <property type="entry name" value="SANT"/>
    <property type="match status" value="2"/>
</dbReference>
<name>A0A9W8KXH7_9FUNG</name>
<dbReference type="InterPro" id="IPR050560">
    <property type="entry name" value="MYB_TF"/>
</dbReference>
<dbReference type="InterPro" id="IPR001005">
    <property type="entry name" value="SANT/Myb"/>
</dbReference>
<dbReference type="Gene3D" id="1.10.10.60">
    <property type="entry name" value="Homeodomain-like"/>
    <property type="match status" value="2"/>
</dbReference>
<gene>
    <name evidence="3" type="ORF">GGI25_003554</name>
</gene>
<evidence type="ECO:0000256" key="1">
    <source>
        <dbReference type="SAM" id="MobiDB-lite"/>
    </source>
</evidence>
<reference evidence="3" key="1">
    <citation type="submission" date="2022-07" db="EMBL/GenBank/DDBJ databases">
        <title>Phylogenomic reconstructions and comparative analyses of Kickxellomycotina fungi.</title>
        <authorList>
            <person name="Reynolds N.K."/>
            <person name="Stajich J.E."/>
            <person name="Barry K."/>
            <person name="Grigoriev I.V."/>
            <person name="Crous P."/>
            <person name="Smith M.E."/>
        </authorList>
    </citation>
    <scope>NUCLEOTIDE SEQUENCE</scope>
    <source>
        <strain evidence="3">NRRL 3115</strain>
    </source>
</reference>
<evidence type="ECO:0000313" key="3">
    <source>
        <dbReference type="EMBL" id="KAJ2676519.1"/>
    </source>
</evidence>
<dbReference type="Proteomes" id="UP001151518">
    <property type="component" value="Unassembled WGS sequence"/>
</dbReference>
<sequence length="506" mass="57229">MSCRLLRRLHRPPLLHRPALLLPSRLVRRRSGGLVELPPWTQREKTELLTLLHNEKGSWHKVISYVDSIPMRNARSWSTEERTRLSEYVTQRFFACAQPLDWALVARKFARSQASCQLMYYKMRGAERRNSSSNNNNKDSSKNSDDDKPAASDVTDIGDAKVCQLLLPLGSGGVVDWDTVASELQVPLVPLLNRVHESADPRLRELAARLTQPRPRPNKAPQFADKLTKFLSRFTTHVPWHLVALYMCTDIPACIPTTTLKKARRSWQPEELARLRAAHGDRQRFPKWSDIARHVGSRTITQCKSQWGNLQTACPATIAKAWAPQDIKKIDKVVQSSSKAPLCELLRLFPLRDAGEVRAELRRAQSRDYSRRTRQRAKSMTMRIVELRQNSEGWDEISKSVRLPRAVCRERHRAFVQKLGGVRKWTQEEHQRLVDALGVLRSTAASAAASAPAFAPASVPASVPAAASASAGTKTDWEAVALMVGSKTPNQCYLRYYYSLRPPKVK</sequence>
<dbReference type="PANTHER" id="PTHR45614:SF150">
    <property type="entry name" value="MYB-LIKE DNA-BINDING DOMAIN CONTAINING PROTEIN, EXPRESSED"/>
    <property type="match status" value="1"/>
</dbReference>
<accession>A0A9W8KXH7</accession>
<feature type="region of interest" description="Disordered" evidence="1">
    <location>
        <begin position="127"/>
        <end position="153"/>
    </location>
</feature>
<feature type="compositionally biased region" description="Basic and acidic residues" evidence="1">
    <location>
        <begin position="139"/>
        <end position="150"/>
    </location>
</feature>
<evidence type="ECO:0000259" key="2">
    <source>
        <dbReference type="PROSITE" id="PS50090"/>
    </source>
</evidence>
<comment type="caution">
    <text evidence="3">The sequence shown here is derived from an EMBL/GenBank/DDBJ whole genome shotgun (WGS) entry which is preliminary data.</text>
</comment>
<dbReference type="AlphaFoldDB" id="A0A9W8KXH7"/>
<dbReference type="PROSITE" id="PS50090">
    <property type="entry name" value="MYB_LIKE"/>
    <property type="match status" value="3"/>
</dbReference>
<proteinExistence type="predicted"/>
<dbReference type="GO" id="GO:0005634">
    <property type="term" value="C:nucleus"/>
    <property type="evidence" value="ECO:0007669"/>
    <property type="project" value="TreeGrafter"/>
</dbReference>
<dbReference type="EMBL" id="JANBTW010000039">
    <property type="protein sequence ID" value="KAJ2676519.1"/>
    <property type="molecule type" value="Genomic_DNA"/>
</dbReference>